<dbReference type="EMBL" id="BOPG01000021">
    <property type="protein sequence ID" value="GIJ55747.1"/>
    <property type="molecule type" value="Genomic_DNA"/>
</dbReference>
<evidence type="ECO:0000313" key="8">
    <source>
        <dbReference type="Proteomes" id="UP000612585"/>
    </source>
</evidence>
<keyword evidence="8" id="KW-1185">Reference proteome</keyword>
<feature type="transmembrane region" description="Helical" evidence="6">
    <location>
        <begin position="42"/>
        <end position="62"/>
    </location>
</feature>
<comment type="caution">
    <text evidence="7">The sequence shown here is derived from an EMBL/GenBank/DDBJ whole genome shotgun (WGS) entry which is preliminary data.</text>
</comment>
<protein>
    <recommendedName>
        <fullName evidence="9">Lysylphosphatidylglycerol synthase TM region</fullName>
    </recommendedName>
</protein>
<organism evidence="7 8">
    <name type="scientific">Virgisporangium aurantiacum</name>
    <dbReference type="NCBI Taxonomy" id="175570"/>
    <lineage>
        <taxon>Bacteria</taxon>
        <taxon>Bacillati</taxon>
        <taxon>Actinomycetota</taxon>
        <taxon>Actinomycetes</taxon>
        <taxon>Micromonosporales</taxon>
        <taxon>Micromonosporaceae</taxon>
        <taxon>Virgisporangium</taxon>
    </lineage>
</organism>
<feature type="transmembrane region" description="Helical" evidence="6">
    <location>
        <begin position="205"/>
        <end position="227"/>
    </location>
</feature>
<dbReference type="InterPro" id="IPR022791">
    <property type="entry name" value="L-PG_synthase/AglD"/>
</dbReference>
<evidence type="ECO:0000256" key="3">
    <source>
        <dbReference type="ARBA" id="ARBA00022692"/>
    </source>
</evidence>
<keyword evidence="4 6" id="KW-1133">Transmembrane helix</keyword>
<evidence type="ECO:0000256" key="6">
    <source>
        <dbReference type="SAM" id="Phobius"/>
    </source>
</evidence>
<feature type="transmembrane region" description="Helical" evidence="6">
    <location>
        <begin position="280"/>
        <end position="304"/>
    </location>
</feature>
<dbReference type="PANTHER" id="PTHR40277:SF1">
    <property type="entry name" value="BLL5419 PROTEIN"/>
    <property type="match status" value="1"/>
</dbReference>
<proteinExistence type="predicted"/>
<accession>A0A8J3Z3L6</accession>
<feature type="transmembrane region" description="Helical" evidence="6">
    <location>
        <begin position="123"/>
        <end position="143"/>
    </location>
</feature>
<evidence type="ECO:0008006" key="9">
    <source>
        <dbReference type="Google" id="ProtNLM"/>
    </source>
</evidence>
<evidence type="ECO:0000256" key="4">
    <source>
        <dbReference type="ARBA" id="ARBA00022989"/>
    </source>
</evidence>
<keyword evidence="3 6" id="KW-0812">Transmembrane</keyword>
<dbReference type="PANTHER" id="PTHR40277">
    <property type="entry name" value="BLL5419 PROTEIN"/>
    <property type="match status" value="1"/>
</dbReference>
<dbReference type="Proteomes" id="UP000612585">
    <property type="component" value="Unassembled WGS sequence"/>
</dbReference>
<reference evidence="7" key="1">
    <citation type="submission" date="2021-01" db="EMBL/GenBank/DDBJ databases">
        <title>Whole genome shotgun sequence of Virgisporangium aurantiacum NBRC 16421.</title>
        <authorList>
            <person name="Komaki H."/>
            <person name="Tamura T."/>
        </authorList>
    </citation>
    <scope>NUCLEOTIDE SEQUENCE</scope>
    <source>
        <strain evidence="7">NBRC 16421</strain>
    </source>
</reference>
<name>A0A8J3Z3L6_9ACTN</name>
<keyword evidence="2" id="KW-1003">Cell membrane</keyword>
<sequence>MKKIVWAWVRMLVGIGILLLLVHRLGEGAFLDGLRVIEPTTLLAAIGIGALTTVFSAWRWCLAARGIGIALPMRTAVADYYQSLFLNATLPGGLLGDVNRAVQNGRNTGSVGRGIRAVVLERAAGQITLFVVGAVALVAYPSAVLTASHQGLAVSPTVPAVAGGALLAAAFAVVRAARRPDSRVGRALRAMTSDVRRGLLARGTWPGVVVSSVIIIGGHLATFLLAARAAGATASPLKLLPFAVLALVAMTLPLSIGGWGPREGVTAWAFGAAGLGATEGLTTAVVYGLFAFAAAMPGVAVLLVRWAARLRQAPAATPAALADSAALESAALESAAVHEDRLAVDSRVGRGAEVDDRGRDLVAV</sequence>
<evidence type="ECO:0000256" key="5">
    <source>
        <dbReference type="ARBA" id="ARBA00023136"/>
    </source>
</evidence>
<dbReference type="AlphaFoldDB" id="A0A8J3Z3L6"/>
<keyword evidence="5 6" id="KW-0472">Membrane</keyword>
<dbReference type="Pfam" id="PF03706">
    <property type="entry name" value="LPG_synthase_TM"/>
    <property type="match status" value="1"/>
</dbReference>
<evidence type="ECO:0000313" key="7">
    <source>
        <dbReference type="EMBL" id="GIJ55747.1"/>
    </source>
</evidence>
<comment type="subcellular location">
    <subcellularLocation>
        <location evidence="1">Cell membrane</location>
        <topology evidence="1">Multi-pass membrane protein</topology>
    </subcellularLocation>
</comment>
<dbReference type="GO" id="GO:0005886">
    <property type="term" value="C:plasma membrane"/>
    <property type="evidence" value="ECO:0007669"/>
    <property type="project" value="UniProtKB-SubCell"/>
</dbReference>
<gene>
    <name evidence="7" type="ORF">Vau01_032630</name>
</gene>
<evidence type="ECO:0000256" key="2">
    <source>
        <dbReference type="ARBA" id="ARBA00022475"/>
    </source>
</evidence>
<evidence type="ECO:0000256" key="1">
    <source>
        <dbReference type="ARBA" id="ARBA00004651"/>
    </source>
</evidence>
<feature type="transmembrane region" description="Helical" evidence="6">
    <location>
        <begin position="239"/>
        <end position="260"/>
    </location>
</feature>